<dbReference type="EMBL" id="KQ422027">
    <property type="protein sequence ID" value="KOF75666.1"/>
    <property type="molecule type" value="Genomic_DNA"/>
</dbReference>
<dbReference type="PANTHER" id="PTHR31363">
    <property type="entry name" value="TRAF3-INTERACTING PROTEIN 1"/>
    <property type="match status" value="1"/>
</dbReference>
<dbReference type="InterPro" id="IPR018799">
    <property type="entry name" value="TRAF3IP1"/>
</dbReference>
<dbReference type="Pfam" id="PF17749">
    <property type="entry name" value="MIP-T3_C"/>
    <property type="match status" value="1"/>
</dbReference>
<feature type="domain" description="TRAF3-interacting protein 1 C-terminal" evidence="1">
    <location>
        <begin position="1"/>
        <end position="87"/>
    </location>
</feature>
<dbReference type="GO" id="GO:0070507">
    <property type="term" value="P:regulation of microtubule cytoskeleton organization"/>
    <property type="evidence" value="ECO:0007669"/>
    <property type="project" value="TreeGrafter"/>
</dbReference>
<dbReference type="GO" id="GO:0005930">
    <property type="term" value="C:axoneme"/>
    <property type="evidence" value="ECO:0007669"/>
    <property type="project" value="TreeGrafter"/>
</dbReference>
<dbReference type="GO" id="GO:0008017">
    <property type="term" value="F:microtubule binding"/>
    <property type="evidence" value="ECO:0007669"/>
    <property type="project" value="InterPro"/>
</dbReference>
<dbReference type="GO" id="GO:0060271">
    <property type="term" value="P:cilium assembly"/>
    <property type="evidence" value="ECO:0007669"/>
    <property type="project" value="TreeGrafter"/>
</dbReference>
<organism evidence="2">
    <name type="scientific">Octopus bimaculoides</name>
    <name type="common">California two-spotted octopus</name>
    <dbReference type="NCBI Taxonomy" id="37653"/>
    <lineage>
        <taxon>Eukaryota</taxon>
        <taxon>Metazoa</taxon>
        <taxon>Spiralia</taxon>
        <taxon>Lophotrochozoa</taxon>
        <taxon>Mollusca</taxon>
        <taxon>Cephalopoda</taxon>
        <taxon>Coleoidea</taxon>
        <taxon>Octopodiformes</taxon>
        <taxon>Octopoda</taxon>
        <taxon>Incirrata</taxon>
        <taxon>Octopodidae</taxon>
        <taxon>Octopus</taxon>
    </lineage>
</organism>
<accession>A0A0L8GF92</accession>
<dbReference type="GO" id="GO:0036064">
    <property type="term" value="C:ciliary basal body"/>
    <property type="evidence" value="ECO:0007669"/>
    <property type="project" value="TreeGrafter"/>
</dbReference>
<evidence type="ECO:0000259" key="1">
    <source>
        <dbReference type="Pfam" id="PF17749"/>
    </source>
</evidence>
<dbReference type="PANTHER" id="PTHR31363:SF0">
    <property type="entry name" value="TRAF3-INTERACTING PROTEIN 1"/>
    <property type="match status" value="1"/>
</dbReference>
<proteinExistence type="predicted"/>
<dbReference type="GO" id="GO:0030992">
    <property type="term" value="C:intraciliary transport particle B"/>
    <property type="evidence" value="ECO:0007669"/>
    <property type="project" value="TreeGrafter"/>
</dbReference>
<protein>
    <recommendedName>
        <fullName evidence="1">TRAF3-interacting protein 1 C-terminal domain-containing protein</fullName>
    </recommendedName>
</protein>
<dbReference type="AlphaFoldDB" id="A0A0L8GF92"/>
<dbReference type="OrthoDB" id="10258914at2759"/>
<evidence type="ECO:0000313" key="2">
    <source>
        <dbReference type="EMBL" id="KOF75666.1"/>
    </source>
</evidence>
<dbReference type="InterPro" id="IPR041476">
    <property type="entry name" value="TRAF3IP1_C"/>
</dbReference>
<gene>
    <name evidence="2" type="ORF">OCBIM_22034389mg</name>
</gene>
<reference evidence="2" key="1">
    <citation type="submission" date="2015-07" db="EMBL/GenBank/DDBJ databases">
        <title>MeaNS - Measles Nucleotide Surveillance Program.</title>
        <authorList>
            <person name="Tran T."/>
            <person name="Druce J."/>
        </authorList>
    </citation>
    <scope>NUCLEOTIDE SEQUENCE</scope>
    <source>
        <strain evidence="2">UCB-OBI-ISO-001</strain>
        <tissue evidence="2">Gonad</tissue>
    </source>
</reference>
<dbReference type="STRING" id="37653.A0A0L8GF92"/>
<sequence length="90" mass="10401">MDYIQEDLDSMHKELNQWKGEKLEYRLALKEERDVCVGIITEKALQPLKLQLATLDEAIKEQLDIIATIKANVIHNDSRIETMLHSVAKL</sequence>
<dbReference type="GO" id="GO:0042073">
    <property type="term" value="P:intraciliary transport"/>
    <property type="evidence" value="ECO:0007669"/>
    <property type="project" value="TreeGrafter"/>
</dbReference>
<name>A0A0L8GF92_OCTBM</name>